<dbReference type="InterPro" id="IPR035940">
    <property type="entry name" value="CAP_sf"/>
</dbReference>
<dbReference type="SUPFAM" id="SSF55797">
    <property type="entry name" value="PR-1-like"/>
    <property type="match status" value="1"/>
</dbReference>
<dbReference type="RefSeq" id="WP_074644144.1">
    <property type="nucleotide sequence ID" value="NZ_FNBL01000004.1"/>
</dbReference>
<dbReference type="AlphaFoldDB" id="A0A1G7L980"/>
<feature type="signal peptide" evidence="1">
    <location>
        <begin position="1"/>
        <end position="19"/>
    </location>
</feature>
<dbReference type="Proteomes" id="UP000182284">
    <property type="component" value="Unassembled WGS sequence"/>
</dbReference>
<dbReference type="CDD" id="cd05379">
    <property type="entry name" value="CAP_bacterial"/>
    <property type="match status" value="1"/>
</dbReference>
<dbReference type="Gene3D" id="3.40.33.10">
    <property type="entry name" value="CAP"/>
    <property type="match status" value="1"/>
</dbReference>
<dbReference type="Pfam" id="PF00188">
    <property type="entry name" value="CAP"/>
    <property type="match status" value="1"/>
</dbReference>
<evidence type="ECO:0000313" key="4">
    <source>
        <dbReference type="Proteomes" id="UP000182284"/>
    </source>
</evidence>
<name>A0A1G7L980_9RHOB</name>
<evidence type="ECO:0000313" key="3">
    <source>
        <dbReference type="EMBL" id="SDF46058.1"/>
    </source>
</evidence>
<feature type="domain" description="SCP" evidence="2">
    <location>
        <begin position="51"/>
        <end position="164"/>
    </location>
</feature>
<gene>
    <name evidence="3" type="ORF">SAMN04488117_104216</name>
</gene>
<dbReference type="EMBL" id="FNBL01000004">
    <property type="protein sequence ID" value="SDF46058.1"/>
    <property type="molecule type" value="Genomic_DNA"/>
</dbReference>
<proteinExistence type="predicted"/>
<dbReference type="PROSITE" id="PS51257">
    <property type="entry name" value="PROKAR_LIPOPROTEIN"/>
    <property type="match status" value="1"/>
</dbReference>
<reference evidence="3 4" key="1">
    <citation type="submission" date="2016-10" db="EMBL/GenBank/DDBJ databases">
        <authorList>
            <person name="de Groot N.N."/>
        </authorList>
    </citation>
    <scope>NUCLEOTIDE SEQUENCE [LARGE SCALE GENOMIC DNA]</scope>
    <source>
        <strain evidence="3 4">DSM 27375</strain>
    </source>
</reference>
<protein>
    <submittedName>
        <fullName evidence="3">Cysteine-rich secretory protein family protein</fullName>
    </submittedName>
</protein>
<dbReference type="PANTHER" id="PTHR31157">
    <property type="entry name" value="SCP DOMAIN-CONTAINING PROTEIN"/>
    <property type="match status" value="1"/>
</dbReference>
<dbReference type="PANTHER" id="PTHR31157:SF1">
    <property type="entry name" value="SCP DOMAIN-CONTAINING PROTEIN"/>
    <property type="match status" value="1"/>
</dbReference>
<evidence type="ECO:0000259" key="2">
    <source>
        <dbReference type="Pfam" id="PF00188"/>
    </source>
</evidence>
<evidence type="ECO:0000256" key="1">
    <source>
        <dbReference type="SAM" id="SignalP"/>
    </source>
</evidence>
<sequence length="177" mass="19580">MSRIIAVLMMALVGLSACDAPTERLGPDGKPLPRLYRIHARDEAKIQYHILDSINALRAAAGTSPVQLNANLNAAAATHSRDMHVQNRPWHFGSDGSSPLDRVNRSGYTGLMLGENISETYETELETLSAWMEQSDTRDIILDPRATDIGFAWYQEDNGKLWWTLLIGANPSQFSGL</sequence>
<feature type="chain" id="PRO_5010328681" evidence="1">
    <location>
        <begin position="20"/>
        <end position="177"/>
    </location>
</feature>
<accession>A0A1G7L980</accession>
<dbReference type="InterPro" id="IPR014044">
    <property type="entry name" value="CAP_dom"/>
</dbReference>
<organism evidence="3 4">
    <name type="scientific">Celeribacter baekdonensis</name>
    <dbReference type="NCBI Taxonomy" id="875171"/>
    <lineage>
        <taxon>Bacteria</taxon>
        <taxon>Pseudomonadati</taxon>
        <taxon>Pseudomonadota</taxon>
        <taxon>Alphaproteobacteria</taxon>
        <taxon>Rhodobacterales</taxon>
        <taxon>Roseobacteraceae</taxon>
        <taxon>Celeribacter</taxon>
    </lineage>
</organism>
<keyword evidence="1" id="KW-0732">Signal</keyword>